<dbReference type="GO" id="GO:0031119">
    <property type="term" value="P:tRNA pseudouridine synthesis"/>
    <property type="evidence" value="ECO:0007669"/>
    <property type="project" value="UniProtKB-UniRule"/>
</dbReference>
<feature type="domain" description="Pseudouridine synthase I TruA alpha/beta" evidence="7">
    <location>
        <begin position="180"/>
        <end position="286"/>
    </location>
</feature>
<dbReference type="HAMAP" id="MF_00171">
    <property type="entry name" value="TruA"/>
    <property type="match status" value="1"/>
</dbReference>
<evidence type="ECO:0000259" key="7">
    <source>
        <dbReference type="Pfam" id="PF01416"/>
    </source>
</evidence>
<evidence type="ECO:0000256" key="2">
    <source>
        <dbReference type="ARBA" id="ARBA00022694"/>
    </source>
</evidence>
<dbReference type="AlphaFoldDB" id="A0A2N6T525"/>
<dbReference type="InterPro" id="IPR020094">
    <property type="entry name" value="TruA/RsuA/RluB/E/F_N"/>
</dbReference>
<feature type="active site" description="Nucleophile" evidence="4">
    <location>
        <position position="80"/>
    </location>
</feature>
<organism evidence="8 9">
    <name type="scientific">Corynebacterium tuscaniense</name>
    <dbReference type="NCBI Taxonomy" id="302449"/>
    <lineage>
        <taxon>Bacteria</taxon>
        <taxon>Bacillati</taxon>
        <taxon>Actinomycetota</taxon>
        <taxon>Actinomycetes</taxon>
        <taxon>Mycobacteriales</taxon>
        <taxon>Corynebacteriaceae</taxon>
        <taxon>Corynebacterium</taxon>
    </lineage>
</organism>
<dbReference type="InterPro" id="IPR001406">
    <property type="entry name" value="PsdUridine_synth_TruA"/>
</dbReference>
<evidence type="ECO:0000256" key="6">
    <source>
        <dbReference type="SAM" id="MobiDB-lite"/>
    </source>
</evidence>
<comment type="caution">
    <text evidence="8">The sequence shown here is derived from an EMBL/GenBank/DDBJ whole genome shotgun (WGS) entry which is preliminary data.</text>
</comment>
<comment type="similarity">
    <text evidence="1 4 5">Belongs to the tRNA pseudouridine synthase TruA family.</text>
</comment>
<gene>
    <name evidence="4" type="primary">truA</name>
    <name evidence="8" type="ORF">CJ203_06360</name>
</gene>
<evidence type="ECO:0000313" key="9">
    <source>
        <dbReference type="Proteomes" id="UP000235836"/>
    </source>
</evidence>
<dbReference type="InterPro" id="IPR020097">
    <property type="entry name" value="PsdUridine_synth_TruA_a/b_dom"/>
</dbReference>
<proteinExistence type="inferred from homology"/>
<dbReference type="GO" id="GO:0160147">
    <property type="term" value="F:tRNA pseudouridine(38-40) synthase activity"/>
    <property type="evidence" value="ECO:0007669"/>
    <property type="project" value="UniProtKB-EC"/>
</dbReference>
<reference evidence="8 9" key="1">
    <citation type="submission" date="2017-09" db="EMBL/GenBank/DDBJ databases">
        <title>Bacterial strain isolated from the female urinary microbiota.</title>
        <authorList>
            <person name="Thomas-White K."/>
            <person name="Kumar N."/>
            <person name="Forster S."/>
            <person name="Putonti C."/>
            <person name="Lawley T."/>
            <person name="Wolfe A.J."/>
        </authorList>
    </citation>
    <scope>NUCLEOTIDE SEQUENCE [LARGE SCALE GENOMIC DNA]</scope>
    <source>
        <strain evidence="8 9">UMB0792</strain>
    </source>
</reference>
<feature type="binding site" evidence="4">
    <location>
        <position position="146"/>
    </location>
    <ligand>
        <name>substrate</name>
    </ligand>
</feature>
<dbReference type="SUPFAM" id="SSF55120">
    <property type="entry name" value="Pseudouridine synthase"/>
    <property type="match status" value="1"/>
</dbReference>
<dbReference type="Pfam" id="PF01416">
    <property type="entry name" value="PseudoU_synth_1"/>
    <property type="match status" value="2"/>
</dbReference>
<evidence type="ECO:0000256" key="1">
    <source>
        <dbReference type="ARBA" id="ARBA00009375"/>
    </source>
</evidence>
<dbReference type="Proteomes" id="UP000235836">
    <property type="component" value="Unassembled WGS sequence"/>
</dbReference>
<sequence>MNAGTDASAGGQEPGLPSEQAGEMVRLRFDIAYDGTEFHGWARQKPADGQEIRTVQGVLEDALSLVLRYPVELTVAGRTDAGVHATGQVAHADVPRASLERRSIEGDAGRLVRRLAKLLDPDVRVLRVTEAPEGFDARFSALSRTYRYRVTTAEPGALPLRVRDTAVWPKKVDLDAVQQAATTLVGLHDFAAFCKPRPHATTIRDVHSFTWEDVSTDEEPELFEATITADAFCWHMVRALVASCLDVGAGQQPADWVQGLLLIDARSPHIRLAPARGLTLARVDYPADDELAARAVVTRDRREASEVASRAPGSDN</sequence>
<dbReference type="GO" id="GO:0003723">
    <property type="term" value="F:RNA binding"/>
    <property type="evidence" value="ECO:0007669"/>
    <property type="project" value="InterPro"/>
</dbReference>
<feature type="domain" description="Pseudouridine synthase I TruA alpha/beta" evidence="7">
    <location>
        <begin position="32"/>
        <end position="99"/>
    </location>
</feature>
<dbReference type="NCBIfam" id="TIGR00071">
    <property type="entry name" value="hisT_truA"/>
    <property type="match status" value="1"/>
</dbReference>
<dbReference type="Gene3D" id="3.30.70.660">
    <property type="entry name" value="Pseudouridine synthase I, catalytic domain, C-terminal subdomain"/>
    <property type="match status" value="1"/>
</dbReference>
<dbReference type="EC" id="5.4.99.12" evidence="4"/>
<dbReference type="EMBL" id="PNHG01000007">
    <property type="protein sequence ID" value="PMC64418.1"/>
    <property type="molecule type" value="Genomic_DNA"/>
</dbReference>
<dbReference type="PANTHER" id="PTHR11142:SF0">
    <property type="entry name" value="TRNA PSEUDOURIDINE SYNTHASE-LIKE 1"/>
    <property type="match status" value="1"/>
</dbReference>
<comment type="subunit">
    <text evidence="4">Homodimer.</text>
</comment>
<comment type="caution">
    <text evidence="4">Lacks conserved residue(s) required for the propagation of feature annotation.</text>
</comment>
<evidence type="ECO:0000256" key="3">
    <source>
        <dbReference type="ARBA" id="ARBA00023235"/>
    </source>
</evidence>
<dbReference type="RefSeq" id="WP_102724016.1">
    <property type="nucleotide sequence ID" value="NZ_PNHG01000007.1"/>
</dbReference>
<dbReference type="InterPro" id="IPR020103">
    <property type="entry name" value="PsdUridine_synth_cat_dom_sf"/>
</dbReference>
<evidence type="ECO:0000256" key="4">
    <source>
        <dbReference type="HAMAP-Rule" id="MF_00171"/>
    </source>
</evidence>
<accession>A0A2N6T525</accession>
<dbReference type="FunFam" id="3.30.70.580:FF:000008">
    <property type="entry name" value="tRNA pseudouridine synthase A"/>
    <property type="match status" value="1"/>
</dbReference>
<evidence type="ECO:0000256" key="5">
    <source>
        <dbReference type="RuleBase" id="RU003792"/>
    </source>
</evidence>
<dbReference type="InterPro" id="IPR020095">
    <property type="entry name" value="PsdUridine_synth_TruA_C"/>
</dbReference>
<dbReference type="Gene3D" id="3.30.70.580">
    <property type="entry name" value="Pseudouridine synthase I, catalytic domain, N-terminal subdomain"/>
    <property type="match status" value="1"/>
</dbReference>
<evidence type="ECO:0000313" key="8">
    <source>
        <dbReference type="EMBL" id="PMC64418.1"/>
    </source>
</evidence>
<keyword evidence="3 4" id="KW-0413">Isomerase</keyword>
<comment type="function">
    <text evidence="4">Formation of pseudouridine at positions 38, 39 and 40 in the anticodon stem and loop of transfer RNAs.</text>
</comment>
<dbReference type="CDD" id="cd02570">
    <property type="entry name" value="PseudoU_synth_EcTruA"/>
    <property type="match status" value="1"/>
</dbReference>
<name>A0A2N6T525_9CORY</name>
<protein>
    <recommendedName>
        <fullName evidence="4">tRNA pseudouridine synthase A</fullName>
        <ecNumber evidence="4">5.4.99.12</ecNumber>
    </recommendedName>
    <alternativeName>
        <fullName evidence="4">tRNA pseudouridine(38-40) synthase</fullName>
    </alternativeName>
    <alternativeName>
        <fullName evidence="4">tRNA pseudouridylate synthase I</fullName>
    </alternativeName>
    <alternativeName>
        <fullName evidence="4">tRNA-uridine isomerase I</fullName>
    </alternativeName>
</protein>
<keyword evidence="9" id="KW-1185">Reference proteome</keyword>
<dbReference type="PANTHER" id="PTHR11142">
    <property type="entry name" value="PSEUDOURIDYLATE SYNTHASE"/>
    <property type="match status" value="1"/>
</dbReference>
<comment type="catalytic activity">
    <reaction evidence="4 5">
        <text>uridine(38/39/40) in tRNA = pseudouridine(38/39/40) in tRNA</text>
        <dbReference type="Rhea" id="RHEA:22376"/>
        <dbReference type="Rhea" id="RHEA-COMP:10085"/>
        <dbReference type="Rhea" id="RHEA-COMP:10087"/>
        <dbReference type="ChEBI" id="CHEBI:65314"/>
        <dbReference type="ChEBI" id="CHEBI:65315"/>
        <dbReference type="EC" id="5.4.99.12"/>
    </reaction>
</comment>
<feature type="region of interest" description="Disordered" evidence="6">
    <location>
        <begin position="1"/>
        <end position="21"/>
    </location>
</feature>
<keyword evidence="2 4" id="KW-0819">tRNA processing</keyword>